<keyword evidence="7" id="KW-1185">Reference proteome</keyword>
<sequence>MSILTSSPTSRAWTFHFVHIKPETSRLKTYPIALFHGWPGSFFELYKLVPLLNAPRNVSDSQAVAFEIVIPSIPGYAYSQAAELPGMDPTNVARIFDTLMQCPRHSSANIMHGRTVGRSDGRTVGRTDGRTVGRTVGRTDGRSDGRTDGRSLSIGTTVA</sequence>
<dbReference type="OrthoDB" id="7130006at2759"/>
<evidence type="ECO:0000256" key="1">
    <source>
        <dbReference type="ARBA" id="ARBA00010088"/>
    </source>
</evidence>
<dbReference type="SUPFAM" id="SSF53474">
    <property type="entry name" value="alpha/beta-Hydrolases"/>
    <property type="match status" value="1"/>
</dbReference>
<feature type="domain" description="Epoxide hydrolase N-terminal" evidence="5">
    <location>
        <begin position="13"/>
        <end position="44"/>
    </location>
</feature>
<name>A0A1W0WNU4_HYPEX</name>
<evidence type="ECO:0000256" key="4">
    <source>
        <dbReference type="SAM" id="MobiDB-lite"/>
    </source>
</evidence>
<feature type="compositionally biased region" description="Basic and acidic residues" evidence="4">
    <location>
        <begin position="117"/>
        <end position="149"/>
    </location>
</feature>
<dbReference type="InterPro" id="IPR029058">
    <property type="entry name" value="AB_hydrolase_fold"/>
</dbReference>
<dbReference type="InterPro" id="IPR010497">
    <property type="entry name" value="Epoxide_hydro_N"/>
</dbReference>
<comment type="caution">
    <text evidence="6">The sequence shown here is derived from an EMBL/GenBank/DDBJ whole genome shotgun (WGS) entry which is preliminary data.</text>
</comment>
<comment type="similarity">
    <text evidence="1">Belongs to the peptidase S33 family.</text>
</comment>
<dbReference type="EMBL" id="MTYJ01000069">
    <property type="protein sequence ID" value="OQV16868.1"/>
    <property type="molecule type" value="Genomic_DNA"/>
</dbReference>
<accession>A0A1W0WNU4</accession>
<reference evidence="7" key="1">
    <citation type="submission" date="2017-01" db="EMBL/GenBank/DDBJ databases">
        <title>Comparative genomics of anhydrobiosis in the tardigrade Hypsibius dujardini.</title>
        <authorList>
            <person name="Yoshida Y."/>
            <person name="Koutsovoulos G."/>
            <person name="Laetsch D."/>
            <person name="Stevens L."/>
            <person name="Kumar S."/>
            <person name="Horikawa D."/>
            <person name="Ishino K."/>
            <person name="Komine S."/>
            <person name="Tomita M."/>
            <person name="Blaxter M."/>
            <person name="Arakawa K."/>
        </authorList>
    </citation>
    <scope>NUCLEOTIDE SEQUENCE [LARGE SCALE GENOMIC DNA]</scope>
    <source>
        <strain evidence="7">Z151</strain>
    </source>
</reference>
<dbReference type="PANTHER" id="PTHR21661">
    <property type="entry name" value="EPOXIDE HYDROLASE 1-RELATED"/>
    <property type="match status" value="1"/>
</dbReference>
<dbReference type="Pfam" id="PF06441">
    <property type="entry name" value="EHN"/>
    <property type="match status" value="1"/>
</dbReference>
<dbReference type="GO" id="GO:0097176">
    <property type="term" value="P:epoxide metabolic process"/>
    <property type="evidence" value="ECO:0007669"/>
    <property type="project" value="TreeGrafter"/>
</dbReference>
<organism evidence="6 7">
    <name type="scientific">Hypsibius exemplaris</name>
    <name type="common">Freshwater tardigrade</name>
    <dbReference type="NCBI Taxonomy" id="2072580"/>
    <lineage>
        <taxon>Eukaryota</taxon>
        <taxon>Metazoa</taxon>
        <taxon>Ecdysozoa</taxon>
        <taxon>Tardigrada</taxon>
        <taxon>Eutardigrada</taxon>
        <taxon>Parachela</taxon>
        <taxon>Hypsibioidea</taxon>
        <taxon>Hypsibiidae</taxon>
        <taxon>Hypsibius</taxon>
    </lineage>
</organism>
<dbReference type="InterPro" id="IPR000639">
    <property type="entry name" value="Epox_hydrolase-like"/>
</dbReference>
<dbReference type="PRINTS" id="PR00412">
    <property type="entry name" value="EPOXHYDRLASE"/>
</dbReference>
<proteinExistence type="inferred from homology"/>
<dbReference type="AlphaFoldDB" id="A0A1W0WNU4"/>
<protein>
    <submittedName>
        <fullName evidence="6">Juvenile hormone epoxide hydrolase 1</fullName>
    </submittedName>
</protein>
<evidence type="ECO:0000313" key="6">
    <source>
        <dbReference type="EMBL" id="OQV16868.1"/>
    </source>
</evidence>
<dbReference type="GO" id="GO:0004301">
    <property type="term" value="F:epoxide hydrolase activity"/>
    <property type="evidence" value="ECO:0007669"/>
    <property type="project" value="TreeGrafter"/>
</dbReference>
<evidence type="ECO:0000256" key="3">
    <source>
        <dbReference type="ARBA" id="ARBA00022801"/>
    </source>
</evidence>
<feature type="region of interest" description="Disordered" evidence="4">
    <location>
        <begin position="111"/>
        <end position="159"/>
    </location>
</feature>
<dbReference type="Proteomes" id="UP000192578">
    <property type="component" value="Unassembled WGS sequence"/>
</dbReference>
<evidence type="ECO:0000313" key="7">
    <source>
        <dbReference type="Proteomes" id="UP000192578"/>
    </source>
</evidence>
<dbReference type="PANTHER" id="PTHR21661:SF35">
    <property type="entry name" value="EPOXIDE HYDROLASE"/>
    <property type="match status" value="1"/>
</dbReference>
<keyword evidence="3 6" id="KW-0378">Hydrolase</keyword>
<gene>
    <name evidence="6" type="ORF">BV898_09040</name>
</gene>
<keyword evidence="2" id="KW-0058">Aromatic hydrocarbons catabolism</keyword>
<evidence type="ECO:0000256" key="2">
    <source>
        <dbReference type="ARBA" id="ARBA00022797"/>
    </source>
</evidence>
<evidence type="ECO:0000259" key="5">
    <source>
        <dbReference type="Pfam" id="PF06441"/>
    </source>
</evidence>
<dbReference type="Gene3D" id="3.40.50.1820">
    <property type="entry name" value="alpha/beta hydrolase"/>
    <property type="match status" value="1"/>
</dbReference>